<dbReference type="Pfam" id="PF02653">
    <property type="entry name" value="BPD_transp_2"/>
    <property type="match status" value="1"/>
</dbReference>
<dbReference type="GO" id="GO:0005524">
    <property type="term" value="F:ATP binding"/>
    <property type="evidence" value="ECO:0007669"/>
    <property type="project" value="UniProtKB-KW"/>
</dbReference>
<evidence type="ECO:0000256" key="4">
    <source>
        <dbReference type="ARBA" id="ARBA00022475"/>
    </source>
</evidence>
<comment type="caution">
    <text evidence="15">The sequence shown here is derived from an EMBL/GenBank/DDBJ whole genome shotgun (WGS) entry which is preliminary data.</text>
</comment>
<keyword evidence="6 13" id="KW-0812">Transmembrane</keyword>
<evidence type="ECO:0000256" key="10">
    <source>
        <dbReference type="ARBA" id="ARBA00022989"/>
    </source>
</evidence>
<evidence type="ECO:0000256" key="12">
    <source>
        <dbReference type="SAM" id="MobiDB-lite"/>
    </source>
</evidence>
<feature type="transmembrane region" description="Helical" evidence="13">
    <location>
        <begin position="802"/>
        <end position="819"/>
    </location>
</feature>
<dbReference type="CDD" id="cd03216">
    <property type="entry name" value="ABC_Carb_Monos_I"/>
    <property type="match status" value="1"/>
</dbReference>
<feature type="transmembrane region" description="Helical" evidence="13">
    <location>
        <begin position="556"/>
        <end position="575"/>
    </location>
</feature>
<accession>A0ABU8KKU6</accession>
<dbReference type="SMART" id="SM00382">
    <property type="entry name" value="AAA"/>
    <property type="match status" value="2"/>
</dbReference>
<keyword evidence="5" id="KW-0762">Sugar transport</keyword>
<evidence type="ECO:0000256" key="11">
    <source>
        <dbReference type="ARBA" id="ARBA00023136"/>
    </source>
</evidence>
<dbReference type="InterPro" id="IPR003593">
    <property type="entry name" value="AAA+_ATPase"/>
</dbReference>
<evidence type="ECO:0000256" key="7">
    <source>
        <dbReference type="ARBA" id="ARBA00022737"/>
    </source>
</evidence>
<evidence type="ECO:0000256" key="6">
    <source>
        <dbReference type="ARBA" id="ARBA00022692"/>
    </source>
</evidence>
<keyword evidence="7" id="KW-0677">Repeat</keyword>
<evidence type="ECO:0000313" key="15">
    <source>
        <dbReference type="EMBL" id="MEI9405730.1"/>
    </source>
</evidence>
<dbReference type="InterPro" id="IPR050107">
    <property type="entry name" value="ABC_carbohydrate_import_ATPase"/>
</dbReference>
<keyword evidence="10 13" id="KW-1133">Transmembrane helix</keyword>
<dbReference type="PANTHER" id="PTHR43790">
    <property type="entry name" value="CARBOHYDRATE TRANSPORT ATP-BINDING PROTEIN MG119-RELATED"/>
    <property type="match status" value="1"/>
</dbReference>
<feature type="transmembrane region" description="Helical" evidence="13">
    <location>
        <begin position="606"/>
        <end position="624"/>
    </location>
</feature>
<dbReference type="CDD" id="cd06579">
    <property type="entry name" value="TM_PBP1_transp_AraH_like"/>
    <property type="match status" value="1"/>
</dbReference>
<dbReference type="EMBL" id="JAPYKO010000025">
    <property type="protein sequence ID" value="MEI9405730.1"/>
    <property type="molecule type" value="Genomic_DNA"/>
</dbReference>
<feature type="transmembrane region" description="Helical" evidence="13">
    <location>
        <begin position="778"/>
        <end position="796"/>
    </location>
</feature>
<feature type="transmembrane region" description="Helical" evidence="13">
    <location>
        <begin position="669"/>
        <end position="689"/>
    </location>
</feature>
<dbReference type="Proteomes" id="UP001366503">
    <property type="component" value="Unassembled WGS sequence"/>
</dbReference>
<feature type="transmembrane region" description="Helical" evidence="13">
    <location>
        <begin position="720"/>
        <end position="740"/>
    </location>
</feature>
<evidence type="ECO:0000256" key="5">
    <source>
        <dbReference type="ARBA" id="ARBA00022597"/>
    </source>
</evidence>
<dbReference type="Pfam" id="PF00005">
    <property type="entry name" value="ABC_tran"/>
    <property type="match status" value="2"/>
</dbReference>
<evidence type="ECO:0000256" key="2">
    <source>
        <dbReference type="ARBA" id="ARBA00005417"/>
    </source>
</evidence>
<proteinExistence type="inferred from homology"/>
<dbReference type="PANTHER" id="PTHR43790:SF9">
    <property type="entry name" value="GALACTOFURANOSE TRANSPORTER ATP-BINDING PROTEIN YTFR"/>
    <property type="match status" value="1"/>
</dbReference>
<evidence type="ECO:0000259" key="14">
    <source>
        <dbReference type="PROSITE" id="PS50893"/>
    </source>
</evidence>
<dbReference type="InterPro" id="IPR001851">
    <property type="entry name" value="ABC_transp_permease"/>
</dbReference>
<evidence type="ECO:0000256" key="1">
    <source>
        <dbReference type="ARBA" id="ARBA00004651"/>
    </source>
</evidence>
<dbReference type="InterPro" id="IPR027417">
    <property type="entry name" value="P-loop_NTPase"/>
</dbReference>
<dbReference type="SUPFAM" id="SSF52540">
    <property type="entry name" value="P-loop containing nucleoside triphosphate hydrolases"/>
    <property type="match status" value="2"/>
</dbReference>
<organism evidence="15 16">
    <name type="scientific">Mesorhizobium argentiipisi</name>
    <dbReference type="NCBI Taxonomy" id="3015175"/>
    <lineage>
        <taxon>Bacteria</taxon>
        <taxon>Pseudomonadati</taxon>
        <taxon>Pseudomonadota</taxon>
        <taxon>Alphaproteobacteria</taxon>
        <taxon>Hyphomicrobiales</taxon>
        <taxon>Phyllobacteriaceae</taxon>
        <taxon>Mesorhizobium</taxon>
    </lineage>
</organism>
<reference evidence="15 16" key="1">
    <citation type="submission" date="2022-12" db="EMBL/GenBank/DDBJ databases">
        <authorList>
            <person name="Muema E."/>
        </authorList>
    </citation>
    <scope>NUCLEOTIDE SEQUENCE [LARGE SCALE GENOMIC DNA]</scope>
    <source>
        <strain evidence="16">1330</strain>
    </source>
</reference>
<name>A0ABU8KKU6_9HYPH</name>
<gene>
    <name evidence="15" type="ORF">O7A05_26715</name>
</gene>
<feature type="transmembrane region" description="Helical" evidence="13">
    <location>
        <begin position="631"/>
        <end position="649"/>
    </location>
</feature>
<feature type="transmembrane region" description="Helical" evidence="13">
    <location>
        <begin position="525"/>
        <end position="544"/>
    </location>
</feature>
<dbReference type="PROSITE" id="PS50893">
    <property type="entry name" value="ABC_TRANSPORTER_2"/>
    <property type="match status" value="2"/>
</dbReference>
<dbReference type="InterPro" id="IPR003439">
    <property type="entry name" value="ABC_transporter-like_ATP-bd"/>
</dbReference>
<protein>
    <submittedName>
        <fullName evidence="15">ATP-binding cassette domain-containing protein</fullName>
    </submittedName>
</protein>
<evidence type="ECO:0000256" key="3">
    <source>
        <dbReference type="ARBA" id="ARBA00022448"/>
    </source>
</evidence>
<feature type="domain" description="ABC transporter" evidence="14">
    <location>
        <begin position="26"/>
        <end position="267"/>
    </location>
</feature>
<dbReference type="RefSeq" id="WP_337095990.1">
    <property type="nucleotide sequence ID" value="NZ_JAPYKO010000025.1"/>
</dbReference>
<keyword evidence="8" id="KW-0547">Nucleotide-binding</keyword>
<keyword evidence="3" id="KW-0813">Transport</keyword>
<evidence type="ECO:0000256" key="13">
    <source>
        <dbReference type="SAM" id="Phobius"/>
    </source>
</evidence>
<comment type="subcellular location">
    <subcellularLocation>
        <location evidence="1">Cell membrane</location>
        <topology evidence="1">Multi-pass membrane protein</topology>
    </subcellularLocation>
</comment>
<feature type="transmembrane region" description="Helical" evidence="13">
    <location>
        <begin position="752"/>
        <end position="771"/>
    </location>
</feature>
<evidence type="ECO:0000256" key="9">
    <source>
        <dbReference type="ARBA" id="ARBA00022840"/>
    </source>
</evidence>
<feature type="domain" description="ABC transporter" evidence="14">
    <location>
        <begin position="278"/>
        <end position="504"/>
    </location>
</feature>
<sequence>MSHLAVADQDGAASPTHATPARPSVVSLSGITKSFGPTLANAGIDLTVRAGDVIGLVGGNGAGKSTLMRILCGAMWPTLGSISFAGEEVAFTGYNTGEAQRRGIRMVHQELSLCANLSVAENFFLETPGDSASRPGWRALYRTRARVALDAVFPGNGIDADAEVGHLTIAERQMVEIARAAATPGVKLIVLDEPTSSLDLDRSKQLRAFIRERAKAGLAFIFISHKLQEIIDIATEVAVLRNGRTAWQGHAADASIGKLVQLMGGDANPVHQHTVSAASSKDVLVRLSGRLTAGLGRDIEIVRGEIVGLAGLEGSGQKELLHAIFNPDRKQHAVVRHAQAGFIAGDRQKEGVFPLWSVLGNIGIGAVARRPALGVVSDRASHDIAKGAAARLRLDDKRFQSNITELSGGNQQKALVARALVADTPIILLDDPTRGVDIATKQDFYQLCNEVARSGRALVWHTTEDAELLACDRVLVFSGGRIVSELAGDAVTESAIVGASFAQPEDKAAGTGHKRTAIAGFGRRLVNAAPFIGLAAVLAIMIAINAAVASTFGLDLLLMPALSLVLVTAAQMFIVGGSEIDLGVGAFAGLISVISATLLYDQPWLGALALVAALAAYAGLGGVIQARKIPAIVVTLGASFIWVGIGYALQPTPGGASPDWLSSLFNWSLGFMPTSVILIAAVALIVLVIDRLPLGVVLRGFGNNPAAMIRSGWSPTRYALVRYLIAGLFAAAAGLSLTAINTASDINSGNSYTLLSVAAVVMGGCSLLGGIISPIGAVAGAVTLSLIGALLGTLSVSSDYNAATQGLILIALLTLRSLTADRRSEQ</sequence>
<dbReference type="PROSITE" id="PS00211">
    <property type="entry name" value="ABC_TRANSPORTER_1"/>
    <property type="match status" value="1"/>
</dbReference>
<dbReference type="InterPro" id="IPR017871">
    <property type="entry name" value="ABC_transporter-like_CS"/>
</dbReference>
<dbReference type="Gene3D" id="3.40.50.300">
    <property type="entry name" value="P-loop containing nucleotide triphosphate hydrolases"/>
    <property type="match status" value="2"/>
</dbReference>
<keyword evidence="11 13" id="KW-0472">Membrane</keyword>
<evidence type="ECO:0000256" key="8">
    <source>
        <dbReference type="ARBA" id="ARBA00022741"/>
    </source>
</evidence>
<keyword evidence="9 15" id="KW-0067">ATP-binding</keyword>
<comment type="similarity">
    <text evidence="2">Belongs to the ABC transporter superfamily.</text>
</comment>
<evidence type="ECO:0000313" key="16">
    <source>
        <dbReference type="Proteomes" id="UP001366503"/>
    </source>
</evidence>
<keyword evidence="4" id="KW-1003">Cell membrane</keyword>
<feature type="region of interest" description="Disordered" evidence="12">
    <location>
        <begin position="1"/>
        <end position="23"/>
    </location>
</feature>
<keyword evidence="16" id="KW-1185">Reference proteome</keyword>